<evidence type="ECO:0000256" key="1">
    <source>
        <dbReference type="ARBA" id="ARBA00023015"/>
    </source>
</evidence>
<dbReference type="Pfam" id="PF00440">
    <property type="entry name" value="TetR_N"/>
    <property type="match status" value="1"/>
</dbReference>
<dbReference type="PROSITE" id="PS50977">
    <property type="entry name" value="HTH_TETR_2"/>
    <property type="match status" value="1"/>
</dbReference>
<dbReference type="PRINTS" id="PR00455">
    <property type="entry name" value="HTHTETR"/>
</dbReference>
<protein>
    <submittedName>
        <fullName evidence="7">AcrR family transcriptional regulator</fullName>
    </submittedName>
</protein>
<dbReference type="EMBL" id="JAVDWU010000005">
    <property type="protein sequence ID" value="MDR7150835.1"/>
    <property type="molecule type" value="Genomic_DNA"/>
</dbReference>
<dbReference type="InterPro" id="IPR009057">
    <property type="entry name" value="Homeodomain-like_sf"/>
</dbReference>
<name>A0ABU1WNF8_9BURK</name>
<keyword evidence="1" id="KW-0805">Transcription regulation</keyword>
<evidence type="ECO:0000256" key="5">
    <source>
        <dbReference type="SAM" id="MobiDB-lite"/>
    </source>
</evidence>
<accession>A0ABU1WNF8</accession>
<sequence>MTQRIFPDKVARRTQADRSETTRHQLISATIDVVRERSFHGASVAEVSKSAGVTPGAFQHHFGSKAELMMEVVEEILRGDEIGTMRWPDSSRPLPERARTTIEGLWHAVYEPDRFLVAWQVYFGCATDPVLLERMRQMRAGAGKLIADRFMETFPELARRADAQTQVSLILSALRGLGLIRMFGDNPQAAGQLEALIDLLMERCQPPSSGIPFLRKRRPS</sequence>
<dbReference type="InterPro" id="IPR001647">
    <property type="entry name" value="HTH_TetR"/>
</dbReference>
<evidence type="ECO:0000313" key="8">
    <source>
        <dbReference type="Proteomes" id="UP001265700"/>
    </source>
</evidence>
<evidence type="ECO:0000313" key="7">
    <source>
        <dbReference type="EMBL" id="MDR7150835.1"/>
    </source>
</evidence>
<gene>
    <name evidence="7" type="ORF">J2W49_002798</name>
</gene>
<proteinExistence type="predicted"/>
<keyword evidence="8" id="KW-1185">Reference proteome</keyword>
<feature type="region of interest" description="Disordered" evidence="5">
    <location>
        <begin position="1"/>
        <end position="22"/>
    </location>
</feature>
<reference evidence="7 8" key="1">
    <citation type="submission" date="2023-07" db="EMBL/GenBank/DDBJ databases">
        <title>Sorghum-associated microbial communities from plants grown in Nebraska, USA.</title>
        <authorList>
            <person name="Schachtman D."/>
        </authorList>
    </citation>
    <scope>NUCLEOTIDE SEQUENCE [LARGE SCALE GENOMIC DNA]</scope>
    <source>
        <strain evidence="7 8">4249</strain>
    </source>
</reference>
<evidence type="ECO:0000256" key="4">
    <source>
        <dbReference type="PROSITE-ProRule" id="PRU00335"/>
    </source>
</evidence>
<dbReference type="InterPro" id="IPR050109">
    <property type="entry name" value="HTH-type_TetR-like_transc_reg"/>
</dbReference>
<dbReference type="SUPFAM" id="SSF46689">
    <property type="entry name" value="Homeodomain-like"/>
    <property type="match status" value="1"/>
</dbReference>
<feature type="domain" description="HTH tetR-type" evidence="6">
    <location>
        <begin position="20"/>
        <end position="80"/>
    </location>
</feature>
<evidence type="ECO:0000256" key="2">
    <source>
        <dbReference type="ARBA" id="ARBA00023125"/>
    </source>
</evidence>
<dbReference type="PANTHER" id="PTHR30055:SF234">
    <property type="entry name" value="HTH-TYPE TRANSCRIPTIONAL REGULATOR BETI"/>
    <property type="match status" value="1"/>
</dbReference>
<dbReference type="PANTHER" id="PTHR30055">
    <property type="entry name" value="HTH-TYPE TRANSCRIPTIONAL REGULATOR RUTR"/>
    <property type="match status" value="1"/>
</dbReference>
<dbReference type="RefSeq" id="WP_310317041.1">
    <property type="nucleotide sequence ID" value="NZ_JAVDWU010000005.1"/>
</dbReference>
<organism evidence="7 8">
    <name type="scientific">Hydrogenophaga palleronii</name>
    <dbReference type="NCBI Taxonomy" id="65655"/>
    <lineage>
        <taxon>Bacteria</taxon>
        <taxon>Pseudomonadati</taxon>
        <taxon>Pseudomonadota</taxon>
        <taxon>Betaproteobacteria</taxon>
        <taxon>Burkholderiales</taxon>
        <taxon>Comamonadaceae</taxon>
        <taxon>Hydrogenophaga</taxon>
    </lineage>
</organism>
<feature type="DNA-binding region" description="H-T-H motif" evidence="4">
    <location>
        <begin position="43"/>
        <end position="62"/>
    </location>
</feature>
<keyword evidence="2 4" id="KW-0238">DNA-binding</keyword>
<keyword evidence="3" id="KW-0804">Transcription</keyword>
<comment type="caution">
    <text evidence="7">The sequence shown here is derived from an EMBL/GenBank/DDBJ whole genome shotgun (WGS) entry which is preliminary data.</text>
</comment>
<dbReference type="Gene3D" id="1.10.357.10">
    <property type="entry name" value="Tetracycline Repressor, domain 2"/>
    <property type="match status" value="1"/>
</dbReference>
<evidence type="ECO:0000256" key="3">
    <source>
        <dbReference type="ARBA" id="ARBA00023163"/>
    </source>
</evidence>
<evidence type="ECO:0000259" key="6">
    <source>
        <dbReference type="PROSITE" id="PS50977"/>
    </source>
</evidence>
<dbReference type="Proteomes" id="UP001265700">
    <property type="component" value="Unassembled WGS sequence"/>
</dbReference>